<sequence length="300" mass="34091">MNKGYIKIALALLSVAGYMQNIAFAIEHAAATTSSNEKFEQLSLRVKQAKEAQQAKEAEEAKEAAYVMDEALNIAKKHAEDLDGYELYYEKNKGTRLYFKRVNNTDVGRLDLIIPRPNSYDTVVDILWDLNGEKKFDDSFVEGLTSKIYGLDFIIRQKRYKSGTGSWKSYYHALAKKVELSEGETAIVFVSSNMNDHDGGENSEYVNPIVESANTFKPDIDSQRDIRNGELSKMYVNISAFFIYNNCCCTRITHIISMDHNTLPDTTEETLRVMTAQKMLNVANLRDVLTRNMPTIHIIH</sequence>
<dbReference type="SUPFAM" id="SSF55961">
    <property type="entry name" value="Bet v1-like"/>
    <property type="match status" value="1"/>
</dbReference>
<organism evidence="2 3">
    <name type="scientific">Plasmodium chabaudi adami</name>
    <dbReference type="NCBI Taxonomy" id="5826"/>
    <lineage>
        <taxon>Eukaryota</taxon>
        <taxon>Sar</taxon>
        <taxon>Alveolata</taxon>
        <taxon>Apicomplexa</taxon>
        <taxon>Aconoidasida</taxon>
        <taxon>Haemosporida</taxon>
        <taxon>Plasmodiidae</taxon>
        <taxon>Plasmodium</taxon>
        <taxon>Plasmodium (Vinckeia)</taxon>
    </lineage>
</organism>
<dbReference type="AlphaFoldDB" id="A0A1D3L9V9"/>
<dbReference type="NCBIfam" id="TIGR01599">
    <property type="entry name" value="PYST-A"/>
    <property type="match status" value="1"/>
</dbReference>
<evidence type="ECO:0000256" key="1">
    <source>
        <dbReference type="SAM" id="SignalP"/>
    </source>
</evidence>
<protein>
    <submittedName>
        <fullName evidence="2">Fam-a protein</fullName>
    </submittedName>
</protein>
<gene>
    <name evidence="2" type="ORF">PCHDK_000524200</name>
</gene>
<dbReference type="InterPro" id="IPR006486">
    <property type="entry name" value="PYST_A"/>
</dbReference>
<dbReference type="Proteomes" id="UP000195879">
    <property type="component" value="Unassembled WGS sequence"/>
</dbReference>
<accession>A0A1D3L9V9</accession>
<dbReference type="EMBL" id="FMIO01000344">
    <property type="protein sequence ID" value="SCL91129.1"/>
    <property type="molecule type" value="Genomic_DNA"/>
</dbReference>
<evidence type="ECO:0000313" key="3">
    <source>
        <dbReference type="Proteomes" id="UP000195879"/>
    </source>
</evidence>
<feature type="chain" id="PRO_5008917460" evidence="1">
    <location>
        <begin position="26"/>
        <end position="300"/>
    </location>
</feature>
<name>A0A1D3L9V9_PLACE</name>
<keyword evidence="1" id="KW-0732">Signal</keyword>
<evidence type="ECO:0000313" key="2">
    <source>
        <dbReference type="EMBL" id="SCL91129.1"/>
    </source>
</evidence>
<reference evidence="2 3" key="1">
    <citation type="submission" date="2016-08" db="EMBL/GenBank/DDBJ databases">
        <authorList>
            <consortium name="Pathogen Informatics"/>
        </authorList>
    </citation>
    <scope>NUCLEOTIDE SEQUENCE [LARGE SCALE GENOMIC DNA]</scope>
    <source>
        <strain evidence="2 3">DK</strain>
    </source>
</reference>
<feature type="signal peptide" evidence="1">
    <location>
        <begin position="1"/>
        <end position="25"/>
    </location>
</feature>
<proteinExistence type="predicted"/>